<dbReference type="GO" id="GO:0016811">
    <property type="term" value="F:hydrolase activity, acting on carbon-nitrogen (but not peptide) bonds, in linear amides"/>
    <property type="evidence" value="ECO:0007669"/>
    <property type="project" value="InterPro"/>
</dbReference>
<evidence type="ECO:0000313" key="1">
    <source>
        <dbReference type="EMBL" id="OZG60664.1"/>
    </source>
</evidence>
<accession>A0A261FND6</accession>
<dbReference type="PANTHER" id="PTHR31891">
    <property type="entry name" value="FORMAMIDASE C869.04-RELATED"/>
    <property type="match status" value="1"/>
</dbReference>
<dbReference type="STRING" id="1603886.GCA_001895165_00017"/>
<protein>
    <submittedName>
        <fullName evidence="1">Acetamidase</fullName>
    </submittedName>
</protein>
<dbReference type="Gene3D" id="2.60.120.580">
    <property type="entry name" value="Acetamidase/Formamidase-like domains"/>
    <property type="match status" value="2"/>
</dbReference>
<sequence>MGCVTDTVEMQEQMVHVPASVENTLWGVLPIGKDQPIASVASGQTVVIDTISHEGIMPDQGADPVRYFGAKGIRRDEILDDTIAVPEYKTHREGDGSHIITGPIAVRGAKPGDVLMVSVDCLERRTHYGVISTRHGRGVMVGSQWEGDYGALCKVVESDGTEYGQMVPDGVDFHDDAALAASGYPRFALHPFLGIMGVAPDLPERPCSIPPYRFGGNIDVNDMTEGSVLFLPVQVDDAKFYVGDPHFAQGDGEVALTALEAPLRATLTLTVIPRRIANELFGECSVPFAYARGKLLVLGLDKDLDEALRHSVRRAIEMLASMFHLPERVIYLYLSAAADFDVSQAVDLVSGVHARIPLDDFVARLPGGAGGFLNRIARAMRSANG</sequence>
<dbReference type="InterPro" id="IPR004304">
    <property type="entry name" value="FmdA_AmdA"/>
</dbReference>
<keyword evidence="2" id="KW-1185">Reference proteome</keyword>
<dbReference type="Gene3D" id="3.10.28.20">
    <property type="entry name" value="Acetamidase/Formamidase-like domains"/>
    <property type="match status" value="1"/>
</dbReference>
<name>A0A261FND6_9BIFI</name>
<evidence type="ECO:0000313" key="2">
    <source>
        <dbReference type="Proteomes" id="UP000216352"/>
    </source>
</evidence>
<reference evidence="1 2" key="1">
    <citation type="journal article" date="2017" name="BMC Genomics">
        <title>Comparative genomic and phylogenomic analyses of the Bifidobacteriaceae family.</title>
        <authorList>
            <person name="Lugli G.A."/>
            <person name="Milani C."/>
            <person name="Turroni F."/>
            <person name="Duranti S."/>
            <person name="Mancabelli L."/>
            <person name="Mangifesta M."/>
            <person name="Ferrario C."/>
            <person name="Modesto M."/>
            <person name="Mattarelli P."/>
            <person name="Jiri K."/>
            <person name="van Sinderen D."/>
            <person name="Ventura M."/>
        </authorList>
    </citation>
    <scope>NUCLEOTIDE SEQUENCE [LARGE SCALE GENOMIC DNA]</scope>
    <source>
        <strain evidence="1 2">DSM 28807</strain>
    </source>
</reference>
<dbReference type="PANTHER" id="PTHR31891:SF1">
    <property type="entry name" value="FORMAMIDASE C869.04-RELATED"/>
    <property type="match status" value="1"/>
</dbReference>
<dbReference type="Proteomes" id="UP000216352">
    <property type="component" value="Unassembled WGS sequence"/>
</dbReference>
<comment type="caution">
    <text evidence="1">The sequence shown here is derived from an EMBL/GenBank/DDBJ whole genome shotgun (WGS) entry which is preliminary data.</text>
</comment>
<dbReference type="EMBL" id="MWWX01000014">
    <property type="protein sequence ID" value="OZG60664.1"/>
    <property type="molecule type" value="Genomic_DNA"/>
</dbReference>
<dbReference type="SUPFAM" id="SSF141130">
    <property type="entry name" value="Acetamidase/Formamidase-like"/>
    <property type="match status" value="1"/>
</dbReference>
<organism evidence="1 2">
    <name type="scientific">Bifidobacterium lemurum</name>
    <dbReference type="NCBI Taxonomy" id="1603886"/>
    <lineage>
        <taxon>Bacteria</taxon>
        <taxon>Bacillati</taxon>
        <taxon>Actinomycetota</taxon>
        <taxon>Actinomycetes</taxon>
        <taxon>Bifidobacteriales</taxon>
        <taxon>Bifidobacteriaceae</taxon>
        <taxon>Bifidobacterium</taxon>
    </lineage>
</organism>
<proteinExistence type="predicted"/>
<dbReference type="AlphaFoldDB" id="A0A261FND6"/>
<dbReference type="Pfam" id="PF03069">
    <property type="entry name" value="FmdA_AmdA"/>
    <property type="match status" value="1"/>
</dbReference>
<gene>
    <name evidence="1" type="ORF">BLEM_1733</name>
</gene>